<evidence type="ECO:0000313" key="1">
    <source>
        <dbReference type="EMBL" id="RLE08883.1"/>
    </source>
</evidence>
<evidence type="ECO:0000313" key="2">
    <source>
        <dbReference type="Proteomes" id="UP000279422"/>
    </source>
</evidence>
<dbReference type="AlphaFoldDB" id="A0A497E3B6"/>
<sequence length="72" mass="7915">MKGEEWEGEGLIMSFGEAVSSRKEWSKTFQPPQGRGEQVYIGGDLPSESPLQRSLCSLPPLLKVDKFASSIS</sequence>
<accession>A0A497E3B6</accession>
<comment type="caution">
    <text evidence="1">The sequence shown here is derived from an EMBL/GenBank/DDBJ whole genome shotgun (WGS) entry which is preliminary data.</text>
</comment>
<organism evidence="1 2">
    <name type="scientific">Aerophobetes bacterium</name>
    <dbReference type="NCBI Taxonomy" id="2030807"/>
    <lineage>
        <taxon>Bacteria</taxon>
        <taxon>Candidatus Aerophobota</taxon>
    </lineage>
</organism>
<dbReference type="EMBL" id="QMPZ01000075">
    <property type="protein sequence ID" value="RLE08883.1"/>
    <property type="molecule type" value="Genomic_DNA"/>
</dbReference>
<name>A0A497E3B6_UNCAE</name>
<proteinExistence type="predicted"/>
<gene>
    <name evidence="1" type="ORF">DRJ00_05505</name>
</gene>
<dbReference type="Proteomes" id="UP000279422">
    <property type="component" value="Unassembled WGS sequence"/>
</dbReference>
<reference evidence="1 2" key="1">
    <citation type="submission" date="2018-06" db="EMBL/GenBank/DDBJ databases">
        <title>Extensive metabolic versatility and redundancy in microbially diverse, dynamic hydrothermal sediments.</title>
        <authorList>
            <person name="Dombrowski N."/>
            <person name="Teske A."/>
            <person name="Baker B.J."/>
        </authorList>
    </citation>
    <scope>NUCLEOTIDE SEQUENCE [LARGE SCALE GENOMIC DNA]</scope>
    <source>
        <strain evidence="1">B47_G16</strain>
    </source>
</reference>
<protein>
    <submittedName>
        <fullName evidence="1">Uncharacterized protein</fullName>
    </submittedName>
</protein>